<evidence type="ECO:0000256" key="5">
    <source>
        <dbReference type="ARBA" id="ARBA00022842"/>
    </source>
</evidence>
<dbReference type="Pfam" id="PF03828">
    <property type="entry name" value="PAP_assoc"/>
    <property type="match status" value="1"/>
</dbReference>
<feature type="domain" description="PAP-associated" evidence="8">
    <location>
        <begin position="268"/>
        <end position="305"/>
    </location>
</feature>
<comment type="cofactor">
    <cofactor evidence="2">
        <name>Mg(2+)</name>
        <dbReference type="ChEBI" id="CHEBI:18420"/>
    </cofactor>
</comment>
<evidence type="ECO:0000256" key="1">
    <source>
        <dbReference type="ARBA" id="ARBA00001936"/>
    </source>
</evidence>
<comment type="caution">
    <text evidence="9">The sequence shown here is derived from an EMBL/GenBank/DDBJ whole genome shotgun (WGS) entry which is preliminary data.</text>
</comment>
<evidence type="ECO:0000256" key="4">
    <source>
        <dbReference type="ARBA" id="ARBA00022723"/>
    </source>
</evidence>
<dbReference type="GO" id="GO:0050265">
    <property type="term" value="F:RNA uridylyltransferase activity"/>
    <property type="evidence" value="ECO:0007669"/>
    <property type="project" value="TreeGrafter"/>
</dbReference>
<organism evidence="9 10">
    <name type="scientific">Mythimna separata</name>
    <name type="common">Oriental armyworm</name>
    <name type="synonym">Pseudaletia separata</name>
    <dbReference type="NCBI Taxonomy" id="271217"/>
    <lineage>
        <taxon>Eukaryota</taxon>
        <taxon>Metazoa</taxon>
        <taxon>Ecdysozoa</taxon>
        <taxon>Arthropoda</taxon>
        <taxon>Hexapoda</taxon>
        <taxon>Insecta</taxon>
        <taxon>Pterygota</taxon>
        <taxon>Neoptera</taxon>
        <taxon>Endopterygota</taxon>
        <taxon>Lepidoptera</taxon>
        <taxon>Glossata</taxon>
        <taxon>Ditrysia</taxon>
        <taxon>Noctuoidea</taxon>
        <taxon>Noctuidae</taxon>
        <taxon>Noctuinae</taxon>
        <taxon>Hadenini</taxon>
        <taxon>Mythimna</taxon>
    </lineage>
</organism>
<keyword evidence="4" id="KW-0479">Metal-binding</keyword>
<dbReference type="SUPFAM" id="SSF81301">
    <property type="entry name" value="Nucleotidyltransferase"/>
    <property type="match status" value="1"/>
</dbReference>
<keyword evidence="10" id="KW-1185">Reference proteome</keyword>
<dbReference type="AlphaFoldDB" id="A0AAD7YLA1"/>
<dbReference type="InterPro" id="IPR002934">
    <property type="entry name" value="Polymerase_NTP_transf_dom"/>
</dbReference>
<dbReference type="PANTHER" id="PTHR12271:SF66">
    <property type="entry name" value="TERMINAL URIDYLYLTRANSFERASE TAILOR"/>
    <property type="match status" value="1"/>
</dbReference>
<keyword evidence="3" id="KW-0808">Transferase</keyword>
<accession>A0AAD7YLA1</accession>
<feature type="domain" description="Polymerase nucleotidyl transferase" evidence="7">
    <location>
        <begin position="75"/>
        <end position="145"/>
    </location>
</feature>
<dbReference type="Proteomes" id="UP001231518">
    <property type="component" value="Chromosome 3"/>
</dbReference>
<evidence type="ECO:0000313" key="9">
    <source>
        <dbReference type="EMBL" id="KAJ8720442.1"/>
    </source>
</evidence>
<reference evidence="9" key="1">
    <citation type="submission" date="2023-03" db="EMBL/GenBank/DDBJ databases">
        <title>Chromosome-level genomes of two armyworms, Mythimna separata and Mythimna loreyi, provide insights into the biosynthesis and reception of sex pheromones.</title>
        <authorList>
            <person name="Zhao H."/>
        </authorList>
    </citation>
    <scope>NUCLEOTIDE SEQUENCE</scope>
    <source>
        <strain evidence="9">BeijingLab</strain>
        <tissue evidence="9">Pupa</tissue>
    </source>
</reference>
<evidence type="ECO:0000313" key="10">
    <source>
        <dbReference type="Proteomes" id="UP001231518"/>
    </source>
</evidence>
<gene>
    <name evidence="9" type="ORF">PYW07_012485</name>
</gene>
<dbReference type="Gene3D" id="1.10.1410.10">
    <property type="match status" value="1"/>
</dbReference>
<name>A0AAD7YLA1_MYTSE</name>
<evidence type="ECO:0000256" key="3">
    <source>
        <dbReference type="ARBA" id="ARBA00022679"/>
    </source>
</evidence>
<comment type="cofactor">
    <cofactor evidence="1">
        <name>Mn(2+)</name>
        <dbReference type="ChEBI" id="CHEBI:29035"/>
    </cofactor>
</comment>
<dbReference type="GO" id="GO:0046872">
    <property type="term" value="F:metal ion binding"/>
    <property type="evidence" value="ECO:0007669"/>
    <property type="project" value="UniProtKB-KW"/>
</dbReference>
<dbReference type="InterPro" id="IPR043519">
    <property type="entry name" value="NT_sf"/>
</dbReference>
<proteinExistence type="predicted"/>
<keyword evidence="6" id="KW-0732">Signal</keyword>
<protein>
    <recommendedName>
        <fullName evidence="11">PAP-associated domain-containing protein</fullName>
    </recommendedName>
</protein>
<dbReference type="GO" id="GO:0031123">
    <property type="term" value="P:RNA 3'-end processing"/>
    <property type="evidence" value="ECO:0007669"/>
    <property type="project" value="TreeGrafter"/>
</dbReference>
<feature type="chain" id="PRO_5042290964" description="PAP-associated domain-containing protein" evidence="6">
    <location>
        <begin position="21"/>
        <end position="404"/>
    </location>
</feature>
<feature type="signal peptide" evidence="6">
    <location>
        <begin position="1"/>
        <end position="20"/>
    </location>
</feature>
<evidence type="ECO:0000259" key="8">
    <source>
        <dbReference type="Pfam" id="PF03828"/>
    </source>
</evidence>
<dbReference type="Gene3D" id="3.30.460.10">
    <property type="entry name" value="Beta Polymerase, domain 2"/>
    <property type="match status" value="1"/>
</dbReference>
<evidence type="ECO:0000256" key="6">
    <source>
        <dbReference type="SAM" id="SignalP"/>
    </source>
</evidence>
<sequence>MHCARVLVLIVLVGLVQVHSFSWVCGVSVLAFCGSAVLSAPLSLAGDFDSQLQHILHEQTLTPQDPAISRALHDVRATLDQRWPGYELFLTGSLAAGLGIKASDIDVSIRLPHFNVSAGLYVLKETAKLFNEQPELYLEVKYRHDDGYNSTFLQCYHMPSERVVDIEFQTSGVDIFQVNLMKYYFNLDRRFQPLVVFLKYWFKVHDVTGHKIGYLPNFGVYMLIIFYLQQKNMAPPGDTLHIKWRPNYIEAWNLHFDELPYNTNNTENLHQLLGGFFKYYSEFNFEEYFVSPLTGRRIPKNALRDIDVLPEVYSLYHNTWDQTMLEEAMNGDMFIADFNGHHLNAGLISHERATKLKHLLKSAATMFEELPSDEFLSAILVMGDQETTINDNISTVDGISEQWS</sequence>
<evidence type="ECO:0008006" key="11">
    <source>
        <dbReference type="Google" id="ProtNLM"/>
    </source>
</evidence>
<dbReference type="SUPFAM" id="SSF81631">
    <property type="entry name" value="PAP/OAS1 substrate-binding domain"/>
    <property type="match status" value="1"/>
</dbReference>
<evidence type="ECO:0000256" key="2">
    <source>
        <dbReference type="ARBA" id="ARBA00001946"/>
    </source>
</evidence>
<keyword evidence="5" id="KW-0460">Magnesium</keyword>
<dbReference type="PANTHER" id="PTHR12271">
    <property type="entry name" value="POLY A POLYMERASE CID PAP -RELATED"/>
    <property type="match status" value="1"/>
</dbReference>
<dbReference type="InterPro" id="IPR002058">
    <property type="entry name" value="PAP_assoc"/>
</dbReference>
<dbReference type="EMBL" id="JARGEI010000014">
    <property type="protein sequence ID" value="KAJ8720442.1"/>
    <property type="molecule type" value="Genomic_DNA"/>
</dbReference>
<dbReference type="Pfam" id="PF01909">
    <property type="entry name" value="NTP_transf_2"/>
    <property type="match status" value="1"/>
</dbReference>
<evidence type="ECO:0000259" key="7">
    <source>
        <dbReference type="Pfam" id="PF01909"/>
    </source>
</evidence>